<evidence type="ECO:0000256" key="6">
    <source>
        <dbReference type="ARBA" id="ARBA00022692"/>
    </source>
</evidence>
<keyword evidence="16" id="KW-1185">Reference proteome</keyword>
<comment type="catalytic activity">
    <reaction evidence="13 14">
        <text>a very-long-chain (3R)-3-hydroxyacyl-CoA = a very-long-chain (2E)-enoyl-CoA + H2O</text>
        <dbReference type="Rhea" id="RHEA:45812"/>
        <dbReference type="ChEBI" id="CHEBI:15377"/>
        <dbReference type="ChEBI" id="CHEBI:83728"/>
        <dbReference type="ChEBI" id="CHEBI:85440"/>
        <dbReference type="EC" id="4.2.1.134"/>
    </reaction>
</comment>
<evidence type="ECO:0000313" key="17">
    <source>
        <dbReference type="RefSeq" id="XP_025419861.1"/>
    </source>
</evidence>
<evidence type="ECO:0000256" key="3">
    <source>
        <dbReference type="ARBA" id="ARBA00007811"/>
    </source>
</evidence>
<proteinExistence type="inferred from homology"/>
<feature type="transmembrane region" description="Helical" evidence="14">
    <location>
        <begin position="187"/>
        <end position="207"/>
    </location>
</feature>
<keyword evidence="14" id="KW-0256">Endoplasmic reticulum</keyword>
<evidence type="ECO:0000256" key="1">
    <source>
        <dbReference type="ARBA" id="ARBA00004141"/>
    </source>
</evidence>
<keyword evidence="10 14" id="KW-0472">Membrane</keyword>
<comment type="subcellular location">
    <subcellularLocation>
        <location evidence="14">Endoplasmic reticulum membrane</location>
        <topology evidence="14">Multi-pass membrane protein</topology>
    </subcellularLocation>
    <subcellularLocation>
        <location evidence="1">Membrane</location>
        <topology evidence="1">Multi-pass membrane protein</topology>
    </subcellularLocation>
</comment>
<feature type="transmembrane region" description="Helical" evidence="14">
    <location>
        <begin position="21"/>
        <end position="43"/>
    </location>
</feature>
<accession>A0A2S2QUT3</accession>
<evidence type="ECO:0000256" key="7">
    <source>
        <dbReference type="ARBA" id="ARBA00022832"/>
    </source>
</evidence>
<keyword evidence="9 14" id="KW-0443">Lipid metabolism</keyword>
<sequence length="245" mass="28215">MSVVNEKPKKKPSIVVNTYLLAYNFIQVLGWSYLLFQIVNFYVNPPKDQSLWNVVKYTVGIFQNAAVFEIFNVATGLVKSNLVVTTLQVLSRVALVACIAFVPETSNSPGLPLALTAWCFAEITRYSYYGFSILGFVPYLIIWARYTFFYILYPLGVTGELLVYWTSLGYIGRSKMWSIELPNRFNFAFSLWTAITLIMLSYIPLFPQMYMHMVYQRKKTLGSSESKKVQKKMSPVQLINIHHHH</sequence>
<evidence type="ECO:0000256" key="14">
    <source>
        <dbReference type="RuleBase" id="RU363109"/>
    </source>
</evidence>
<evidence type="ECO:0000256" key="4">
    <source>
        <dbReference type="ARBA" id="ARBA00013122"/>
    </source>
</evidence>
<protein>
    <recommendedName>
        <fullName evidence="4 14">Very-long-chain (3R)-3-hydroxyacyl-CoA dehydratase</fullName>
        <ecNumber evidence="4 14">4.2.1.134</ecNumber>
    </recommendedName>
</protein>
<evidence type="ECO:0000256" key="2">
    <source>
        <dbReference type="ARBA" id="ARBA00005194"/>
    </source>
</evidence>
<evidence type="ECO:0000256" key="9">
    <source>
        <dbReference type="ARBA" id="ARBA00023098"/>
    </source>
</evidence>
<comment type="caution">
    <text evidence="14">Lacks conserved residue(s) required for the propagation of feature annotation.</text>
</comment>
<comment type="similarity">
    <text evidence="3 14">Belongs to the very long-chain fatty acids dehydratase HACD family.</text>
</comment>
<dbReference type="PANTHER" id="PTHR11035:SF3">
    <property type="entry name" value="VERY-LONG-CHAIN (3R)-3-HYDROXYACYL-COA DEHYDRATASE"/>
    <property type="match status" value="1"/>
</dbReference>
<evidence type="ECO:0000256" key="10">
    <source>
        <dbReference type="ARBA" id="ARBA00023136"/>
    </source>
</evidence>
<feature type="transmembrane region" description="Helical" evidence="14">
    <location>
        <begin position="148"/>
        <end position="167"/>
    </location>
</feature>
<dbReference type="GO" id="GO:0030148">
    <property type="term" value="P:sphingolipid biosynthetic process"/>
    <property type="evidence" value="ECO:0007669"/>
    <property type="project" value="TreeGrafter"/>
</dbReference>
<dbReference type="GO" id="GO:0042761">
    <property type="term" value="P:very long-chain fatty acid biosynthetic process"/>
    <property type="evidence" value="ECO:0007669"/>
    <property type="project" value="TreeGrafter"/>
</dbReference>
<keyword evidence="7 14" id="KW-0276">Fatty acid metabolism</keyword>
<evidence type="ECO:0000313" key="16">
    <source>
        <dbReference type="Proteomes" id="UP000694846"/>
    </source>
</evidence>
<dbReference type="Proteomes" id="UP000694846">
    <property type="component" value="Unplaced"/>
</dbReference>
<dbReference type="InterPro" id="IPR007482">
    <property type="entry name" value="Tyr_Pase-like_PTPLA"/>
</dbReference>
<dbReference type="RefSeq" id="XP_025419861.1">
    <property type="nucleotide sequence ID" value="XM_025564076.1"/>
</dbReference>
<evidence type="ECO:0000256" key="8">
    <source>
        <dbReference type="ARBA" id="ARBA00022989"/>
    </source>
</evidence>
<dbReference type="EC" id="4.2.1.134" evidence="4 14"/>
<reference evidence="15" key="1">
    <citation type="submission" date="2018-04" db="EMBL/GenBank/DDBJ databases">
        <title>Transcriptome assembly of Sipha flava.</title>
        <authorList>
            <person name="Scully E.D."/>
            <person name="Geib S.M."/>
            <person name="Palmer N.A."/>
            <person name="Koch K."/>
            <person name="Bradshaw J."/>
            <person name="Heng-Moss T."/>
            <person name="Sarath G."/>
        </authorList>
    </citation>
    <scope>NUCLEOTIDE SEQUENCE</scope>
</reference>
<dbReference type="GO" id="GO:0102158">
    <property type="term" value="F:very-long-chain (3R)-3-hydroxyacyl-CoA dehydratase activity"/>
    <property type="evidence" value="ECO:0007669"/>
    <property type="project" value="UniProtKB-EC"/>
</dbReference>
<keyword evidence="11 14" id="KW-0275">Fatty acid biosynthesis</keyword>
<dbReference type="GO" id="GO:0030497">
    <property type="term" value="P:fatty acid elongation"/>
    <property type="evidence" value="ECO:0007669"/>
    <property type="project" value="TreeGrafter"/>
</dbReference>
<dbReference type="Pfam" id="PF04387">
    <property type="entry name" value="PTPLA"/>
    <property type="match status" value="1"/>
</dbReference>
<dbReference type="EMBL" id="GGMS01012295">
    <property type="protein sequence ID" value="MBY81498.1"/>
    <property type="molecule type" value="Transcribed_RNA"/>
</dbReference>
<comment type="function">
    <text evidence="14">Catalyzes the third of the four reactions of the long-chain fatty acids elongation cycle. This endoplasmic reticulum-bound enzymatic process, allows the addition of two carbons to the chain of long- and very long-chain fatty acids/VLCFAs per cycle. This enzyme catalyzes the dehydration of the 3-hydroxyacyl-CoA intermediate into trans-2,3-enoyl-CoA, within each cycle of fatty acid elongation. Thereby, it participates to the production of VLCFAs of different chain lengths that are involved in multiple biological processes as precursors of membrane lipids and lipid mediators.</text>
</comment>
<name>A0A2S2QUT3_9HEMI</name>
<dbReference type="UniPathway" id="UPA00094"/>
<dbReference type="GO" id="GO:0005789">
    <property type="term" value="C:endoplasmic reticulum membrane"/>
    <property type="evidence" value="ECO:0007669"/>
    <property type="project" value="UniProtKB-SubCell"/>
</dbReference>
<reference evidence="17" key="2">
    <citation type="submission" date="2025-04" db="UniProtKB">
        <authorList>
            <consortium name="RefSeq"/>
        </authorList>
    </citation>
    <scope>IDENTIFICATION</scope>
    <source>
        <tissue evidence="17">Whole body</tissue>
    </source>
</reference>
<dbReference type="OrthoDB" id="46988at2759"/>
<evidence type="ECO:0000256" key="13">
    <source>
        <dbReference type="ARBA" id="ARBA00036671"/>
    </source>
</evidence>
<comment type="pathway">
    <text evidence="2 14">Lipid metabolism; fatty acid biosynthesis.</text>
</comment>
<evidence type="ECO:0000256" key="11">
    <source>
        <dbReference type="ARBA" id="ARBA00023160"/>
    </source>
</evidence>
<organism evidence="15">
    <name type="scientific">Sipha flava</name>
    <name type="common">yellow sugarcane aphid</name>
    <dbReference type="NCBI Taxonomy" id="143950"/>
    <lineage>
        <taxon>Eukaryota</taxon>
        <taxon>Metazoa</taxon>
        <taxon>Ecdysozoa</taxon>
        <taxon>Arthropoda</taxon>
        <taxon>Hexapoda</taxon>
        <taxon>Insecta</taxon>
        <taxon>Pterygota</taxon>
        <taxon>Neoptera</taxon>
        <taxon>Paraneoptera</taxon>
        <taxon>Hemiptera</taxon>
        <taxon>Sternorrhyncha</taxon>
        <taxon>Aphidomorpha</taxon>
        <taxon>Aphidoidea</taxon>
        <taxon>Aphididae</taxon>
        <taxon>Sipha</taxon>
    </lineage>
</organism>
<keyword evidence="12 14" id="KW-0456">Lyase</keyword>
<dbReference type="PANTHER" id="PTHR11035">
    <property type="entry name" value="VERY-LONG-CHAIN (3R)-3-HYDROXYACYL-COA DEHYDRATASE"/>
    <property type="match status" value="1"/>
</dbReference>
<keyword evidence="8 14" id="KW-1133">Transmembrane helix</keyword>
<feature type="transmembrane region" description="Helical" evidence="14">
    <location>
        <begin position="123"/>
        <end position="141"/>
    </location>
</feature>
<keyword evidence="5 14" id="KW-0444">Lipid biosynthesis</keyword>
<dbReference type="AlphaFoldDB" id="A0A2S2QUT3"/>
<evidence type="ECO:0000313" key="15">
    <source>
        <dbReference type="EMBL" id="MBY81498.1"/>
    </source>
</evidence>
<keyword evidence="6 14" id="KW-0812">Transmembrane</keyword>
<gene>
    <name evidence="15" type="primary">Ptplb_1</name>
    <name evidence="17" type="synonym">LOC112690140</name>
    <name evidence="15" type="ORF">g.54001</name>
</gene>
<evidence type="ECO:0000256" key="5">
    <source>
        <dbReference type="ARBA" id="ARBA00022516"/>
    </source>
</evidence>
<evidence type="ECO:0000256" key="12">
    <source>
        <dbReference type="ARBA" id="ARBA00023239"/>
    </source>
</evidence>